<dbReference type="SUPFAM" id="SSF103481">
    <property type="entry name" value="Multidrug resistance efflux transporter EmrE"/>
    <property type="match status" value="2"/>
</dbReference>
<dbReference type="EMBL" id="JBBNAG010000011">
    <property type="protein sequence ID" value="KAK9093688.1"/>
    <property type="molecule type" value="Genomic_DNA"/>
</dbReference>
<name>A0AAP0HM23_9MAGN</name>
<gene>
    <name evidence="8" type="ORF">Scep_025157</name>
</gene>
<keyword evidence="9" id="KW-1185">Reference proteome</keyword>
<evidence type="ECO:0000256" key="1">
    <source>
        <dbReference type="ARBA" id="ARBA00004141"/>
    </source>
</evidence>
<feature type="transmembrane region" description="Helical" evidence="6">
    <location>
        <begin position="285"/>
        <end position="305"/>
    </location>
</feature>
<feature type="transmembrane region" description="Helical" evidence="6">
    <location>
        <begin position="221"/>
        <end position="243"/>
    </location>
</feature>
<evidence type="ECO:0000256" key="3">
    <source>
        <dbReference type="ARBA" id="ARBA00022692"/>
    </source>
</evidence>
<proteinExistence type="inferred from homology"/>
<evidence type="ECO:0000259" key="7">
    <source>
        <dbReference type="Pfam" id="PF00892"/>
    </source>
</evidence>
<evidence type="ECO:0000313" key="9">
    <source>
        <dbReference type="Proteomes" id="UP001419268"/>
    </source>
</evidence>
<dbReference type="PANTHER" id="PTHR31218">
    <property type="entry name" value="WAT1-RELATED PROTEIN"/>
    <property type="match status" value="1"/>
</dbReference>
<dbReference type="InterPro" id="IPR000620">
    <property type="entry name" value="EamA_dom"/>
</dbReference>
<keyword evidence="4 6" id="KW-1133">Transmembrane helix</keyword>
<evidence type="ECO:0000256" key="2">
    <source>
        <dbReference type="ARBA" id="ARBA00007635"/>
    </source>
</evidence>
<feature type="transmembrane region" description="Helical" evidence="6">
    <location>
        <begin position="311"/>
        <end position="330"/>
    </location>
</feature>
<feature type="domain" description="EamA" evidence="7">
    <location>
        <begin position="192"/>
        <end position="329"/>
    </location>
</feature>
<dbReference type="InterPro" id="IPR030184">
    <property type="entry name" value="WAT1-related"/>
</dbReference>
<dbReference type="InterPro" id="IPR037185">
    <property type="entry name" value="EmrE-like"/>
</dbReference>
<evidence type="ECO:0000256" key="4">
    <source>
        <dbReference type="ARBA" id="ARBA00022989"/>
    </source>
</evidence>
<feature type="transmembrane region" description="Helical" evidence="6">
    <location>
        <begin position="73"/>
        <end position="93"/>
    </location>
</feature>
<dbReference type="AlphaFoldDB" id="A0AAP0HM23"/>
<dbReference type="Proteomes" id="UP001419268">
    <property type="component" value="Unassembled WGS sequence"/>
</dbReference>
<evidence type="ECO:0000313" key="8">
    <source>
        <dbReference type="EMBL" id="KAK9093688.1"/>
    </source>
</evidence>
<keyword evidence="3 6" id="KW-0812">Transmembrane</keyword>
<keyword evidence="5 6" id="KW-0472">Membrane</keyword>
<sequence>MAEMQCCSEWQPVLAMVAVDIGLAILNVLLKKVIDQGLEHLILITYRTAIATIFLAPITYIRERKSRHSLTTGILCSLFISALVGATTTQYFFLMGIQYTSASFACAFINMVPALTFLMALPFRLESLNINSKAGRAKVLGTAICVGGAMLMTLYRGVPLMKLQHSAAEAHAMNHTKVLLTSKKSHERWIAGSLVLIAGGLLWSSWFLIQAKIGKIYPYPYASTAIMSFFSSIQSAILSLIIYRNSSKWVLKGTLEIITVSYAGIVGSGLCFVGMSWCVRKRGPLFTAAFSPLIQIIVAFVEFIFLHEQLYFGSVLGSVLVIIGLYILLWGKGKEAKDSLEKPIQAADEGGQALQSV</sequence>
<feature type="transmembrane region" description="Helical" evidence="6">
    <location>
        <begin position="42"/>
        <end position="61"/>
    </location>
</feature>
<dbReference type="Pfam" id="PF00892">
    <property type="entry name" value="EamA"/>
    <property type="match status" value="2"/>
</dbReference>
<feature type="transmembrane region" description="Helical" evidence="6">
    <location>
        <begin position="12"/>
        <end position="30"/>
    </location>
</feature>
<feature type="transmembrane region" description="Helical" evidence="6">
    <location>
        <begin position="99"/>
        <end position="125"/>
    </location>
</feature>
<evidence type="ECO:0000256" key="5">
    <source>
        <dbReference type="ARBA" id="ARBA00023136"/>
    </source>
</evidence>
<reference evidence="8 9" key="1">
    <citation type="submission" date="2024-01" db="EMBL/GenBank/DDBJ databases">
        <title>Genome assemblies of Stephania.</title>
        <authorList>
            <person name="Yang L."/>
        </authorList>
    </citation>
    <scope>NUCLEOTIDE SEQUENCE [LARGE SCALE GENOMIC DNA]</scope>
    <source>
        <strain evidence="8">JXDWG</strain>
        <tissue evidence="8">Leaf</tissue>
    </source>
</reference>
<dbReference type="GO" id="GO:0022857">
    <property type="term" value="F:transmembrane transporter activity"/>
    <property type="evidence" value="ECO:0007669"/>
    <property type="project" value="InterPro"/>
</dbReference>
<feature type="transmembrane region" description="Helical" evidence="6">
    <location>
        <begin position="249"/>
        <end position="273"/>
    </location>
</feature>
<comment type="caution">
    <text evidence="8">The sequence shown here is derived from an EMBL/GenBank/DDBJ whole genome shotgun (WGS) entry which is preliminary data.</text>
</comment>
<feature type="domain" description="EamA" evidence="7">
    <location>
        <begin position="13"/>
        <end position="153"/>
    </location>
</feature>
<evidence type="ECO:0000256" key="6">
    <source>
        <dbReference type="RuleBase" id="RU363077"/>
    </source>
</evidence>
<feature type="transmembrane region" description="Helical" evidence="6">
    <location>
        <begin position="137"/>
        <end position="155"/>
    </location>
</feature>
<accession>A0AAP0HM23</accession>
<feature type="transmembrane region" description="Helical" evidence="6">
    <location>
        <begin position="189"/>
        <end position="209"/>
    </location>
</feature>
<dbReference type="GO" id="GO:0016020">
    <property type="term" value="C:membrane"/>
    <property type="evidence" value="ECO:0007669"/>
    <property type="project" value="UniProtKB-SubCell"/>
</dbReference>
<comment type="subcellular location">
    <subcellularLocation>
        <location evidence="1 6">Membrane</location>
        <topology evidence="1 6">Multi-pass membrane protein</topology>
    </subcellularLocation>
</comment>
<comment type="similarity">
    <text evidence="2 6">Belongs to the drug/metabolite transporter (DMT) superfamily. Plant drug/metabolite exporter (P-DME) (TC 2.A.7.4) family.</text>
</comment>
<protein>
    <recommendedName>
        <fullName evidence="6">WAT1-related protein</fullName>
    </recommendedName>
</protein>
<organism evidence="8 9">
    <name type="scientific">Stephania cephalantha</name>
    <dbReference type="NCBI Taxonomy" id="152367"/>
    <lineage>
        <taxon>Eukaryota</taxon>
        <taxon>Viridiplantae</taxon>
        <taxon>Streptophyta</taxon>
        <taxon>Embryophyta</taxon>
        <taxon>Tracheophyta</taxon>
        <taxon>Spermatophyta</taxon>
        <taxon>Magnoliopsida</taxon>
        <taxon>Ranunculales</taxon>
        <taxon>Menispermaceae</taxon>
        <taxon>Menispermoideae</taxon>
        <taxon>Cissampelideae</taxon>
        <taxon>Stephania</taxon>
    </lineage>
</organism>